<protein>
    <submittedName>
        <fullName evidence="1">Uncharacterized protein</fullName>
    </submittedName>
</protein>
<dbReference type="RefSeq" id="WP_131601909.1">
    <property type="nucleotide sequence ID" value="NZ_SJLU01000006.1"/>
</dbReference>
<proteinExistence type="predicted"/>
<evidence type="ECO:0000313" key="1">
    <source>
        <dbReference type="EMBL" id="TBX93589.1"/>
    </source>
</evidence>
<dbReference type="EMBL" id="SJLU01000006">
    <property type="protein sequence ID" value="TBX93589.1"/>
    <property type="molecule type" value="Genomic_DNA"/>
</dbReference>
<dbReference type="Proteomes" id="UP000291866">
    <property type="component" value="Unassembled WGS sequence"/>
</dbReference>
<accession>A0A8G2J0A1</accession>
<dbReference type="AlphaFoldDB" id="A0A8G2J0A1"/>
<gene>
    <name evidence="1" type="ORF">E0H31_13700</name>
</gene>
<organism evidence="1 2">
    <name type="scientific">Rhizobium leguminosarum bv. viciae</name>
    <dbReference type="NCBI Taxonomy" id="387"/>
    <lineage>
        <taxon>Bacteria</taxon>
        <taxon>Pseudomonadati</taxon>
        <taxon>Pseudomonadota</taxon>
        <taxon>Alphaproteobacteria</taxon>
        <taxon>Hyphomicrobiales</taxon>
        <taxon>Rhizobiaceae</taxon>
        <taxon>Rhizobium/Agrobacterium group</taxon>
        <taxon>Rhizobium</taxon>
    </lineage>
</organism>
<evidence type="ECO:0000313" key="2">
    <source>
        <dbReference type="Proteomes" id="UP000291866"/>
    </source>
</evidence>
<comment type="caution">
    <text evidence="1">The sequence shown here is derived from an EMBL/GenBank/DDBJ whole genome shotgun (WGS) entry which is preliminary data.</text>
</comment>
<sequence length="260" mass="27989">MDIVEAFSSPTLKDLQDNGGLVQIWKIMAADGLNKLSEQERRDASKLIGLLIGDPSGFTAIPSLIVKANNGDPLALVQVLTFFARFKAGNFSDSLPNNVNRADDAFLDSTTASGDSVYHDAMSTAIGDDLATKRNFYNAIDTGNGHNVIVHGGLDYDEIGGIPFVNGRETNPAQIAEAVRANPNYTQGSQVCFASCWSGTSGTAQQLADELKAPVFAPSRPVAWDSVTKNWVFDTDVFGIGDVPRPDIKPIWQMFYPSGK</sequence>
<reference evidence="1 2" key="1">
    <citation type="submission" date="2019-02" db="EMBL/GenBank/DDBJ databases">
        <title>The competitiveness to form nodules shapes the capacities of Rhizobium leguminosarum sv viciae communities to promote symbiosis with specific hosts.</title>
        <authorList>
            <person name="Boivin S."/>
            <person name="Lepetit M."/>
        </authorList>
    </citation>
    <scope>NUCLEOTIDE SEQUENCE [LARGE SCALE GENOMIC DNA]</scope>
    <source>
        <strain evidence="1 2">SPF4F3</strain>
    </source>
</reference>
<name>A0A8G2J0A1_RHILV</name>